<protein>
    <submittedName>
        <fullName evidence="1">Uncharacterized protein</fullName>
    </submittedName>
</protein>
<name>A0AAE0YTP3_9GAST</name>
<sequence>MTVVQRQLKPSARGMNIEAIQQGKAASWVNSTGKINLRGAICLAGYKRHCQGIEHVTALVPASRALNSA</sequence>
<gene>
    <name evidence="1" type="ORF">RRG08_045103</name>
</gene>
<proteinExistence type="predicted"/>
<evidence type="ECO:0000313" key="1">
    <source>
        <dbReference type="EMBL" id="KAK3756591.1"/>
    </source>
</evidence>
<accession>A0AAE0YTP3</accession>
<organism evidence="1 2">
    <name type="scientific">Elysia crispata</name>
    <name type="common">lettuce slug</name>
    <dbReference type="NCBI Taxonomy" id="231223"/>
    <lineage>
        <taxon>Eukaryota</taxon>
        <taxon>Metazoa</taxon>
        <taxon>Spiralia</taxon>
        <taxon>Lophotrochozoa</taxon>
        <taxon>Mollusca</taxon>
        <taxon>Gastropoda</taxon>
        <taxon>Heterobranchia</taxon>
        <taxon>Euthyneura</taxon>
        <taxon>Panpulmonata</taxon>
        <taxon>Sacoglossa</taxon>
        <taxon>Placobranchoidea</taxon>
        <taxon>Plakobranchidae</taxon>
        <taxon>Elysia</taxon>
    </lineage>
</organism>
<dbReference type="EMBL" id="JAWDGP010005492">
    <property type="protein sequence ID" value="KAK3756591.1"/>
    <property type="molecule type" value="Genomic_DNA"/>
</dbReference>
<comment type="caution">
    <text evidence="1">The sequence shown here is derived from an EMBL/GenBank/DDBJ whole genome shotgun (WGS) entry which is preliminary data.</text>
</comment>
<dbReference type="Proteomes" id="UP001283361">
    <property type="component" value="Unassembled WGS sequence"/>
</dbReference>
<reference evidence="1" key="1">
    <citation type="journal article" date="2023" name="G3 (Bethesda)">
        <title>A reference genome for the long-term kleptoplast-retaining sea slug Elysia crispata morphotype clarki.</title>
        <authorList>
            <person name="Eastman K.E."/>
            <person name="Pendleton A.L."/>
            <person name="Shaikh M.A."/>
            <person name="Suttiyut T."/>
            <person name="Ogas R."/>
            <person name="Tomko P."/>
            <person name="Gavelis G."/>
            <person name="Widhalm J.R."/>
            <person name="Wisecaver J.H."/>
        </authorList>
    </citation>
    <scope>NUCLEOTIDE SEQUENCE</scope>
    <source>
        <strain evidence="1">ECLA1</strain>
    </source>
</reference>
<evidence type="ECO:0000313" key="2">
    <source>
        <dbReference type="Proteomes" id="UP001283361"/>
    </source>
</evidence>
<keyword evidence="2" id="KW-1185">Reference proteome</keyword>
<dbReference type="AlphaFoldDB" id="A0AAE0YTP3"/>